<dbReference type="InterPro" id="IPR005543">
    <property type="entry name" value="PASTA_dom"/>
</dbReference>
<comment type="pathway">
    <text evidence="2">Cell wall biogenesis; peptidoglycan biosynthesis.</text>
</comment>
<evidence type="ECO:0000256" key="1">
    <source>
        <dbReference type="ARBA" id="ARBA00004370"/>
    </source>
</evidence>
<dbReference type="Gene3D" id="3.90.1310.10">
    <property type="entry name" value="Penicillin-binding protein 2a (Domain 2)"/>
    <property type="match status" value="1"/>
</dbReference>
<keyword evidence="9" id="KW-1185">Reference proteome</keyword>
<gene>
    <name evidence="8" type="ORF">OE104_04730</name>
</gene>
<dbReference type="Pfam" id="PF00905">
    <property type="entry name" value="Transpeptidase"/>
    <property type="match status" value="1"/>
</dbReference>
<dbReference type="InterPro" id="IPR036138">
    <property type="entry name" value="PBP_dimer_sf"/>
</dbReference>
<comment type="catalytic activity">
    <reaction evidence="6">
        <text>Preferential cleavage: (Ac)2-L-Lys-D-Ala-|-D-Ala. Also transpeptidation of peptidyl-alanyl moieties that are N-acyl substituents of D-alanine.</text>
        <dbReference type="EC" id="3.4.16.4"/>
    </reaction>
</comment>
<name>A0A9E8LVU0_9BACI</name>
<dbReference type="RefSeq" id="WP_275418424.1">
    <property type="nucleotide sequence ID" value="NZ_CP106878.1"/>
</dbReference>
<evidence type="ECO:0000259" key="7">
    <source>
        <dbReference type="PROSITE" id="PS51178"/>
    </source>
</evidence>
<dbReference type="EMBL" id="CP106878">
    <property type="protein sequence ID" value="WAA10628.1"/>
    <property type="molecule type" value="Genomic_DNA"/>
</dbReference>
<dbReference type="Gene3D" id="3.40.710.10">
    <property type="entry name" value="DD-peptidase/beta-lactamase superfamily"/>
    <property type="match status" value="1"/>
</dbReference>
<dbReference type="InterPro" id="IPR050515">
    <property type="entry name" value="Beta-lactam/transpept"/>
</dbReference>
<dbReference type="GO" id="GO:0008658">
    <property type="term" value="F:penicillin binding"/>
    <property type="evidence" value="ECO:0007669"/>
    <property type="project" value="InterPro"/>
</dbReference>
<dbReference type="InterPro" id="IPR012338">
    <property type="entry name" value="Beta-lactam/transpept-like"/>
</dbReference>
<comment type="similarity">
    <text evidence="3">Belongs to the transpeptidase family.</text>
</comment>
<dbReference type="InterPro" id="IPR005311">
    <property type="entry name" value="PBP_dimer"/>
</dbReference>
<evidence type="ECO:0000256" key="3">
    <source>
        <dbReference type="ARBA" id="ARBA00007171"/>
    </source>
</evidence>
<dbReference type="Gene3D" id="3.30.70.2110">
    <property type="match status" value="1"/>
</dbReference>
<evidence type="ECO:0000313" key="8">
    <source>
        <dbReference type="EMBL" id="WAA10628.1"/>
    </source>
</evidence>
<evidence type="ECO:0000256" key="4">
    <source>
        <dbReference type="ARBA" id="ARBA00012448"/>
    </source>
</evidence>
<dbReference type="Pfam" id="PF03717">
    <property type="entry name" value="PBP_dimer"/>
    <property type="match status" value="1"/>
</dbReference>
<dbReference type="GO" id="GO:0005886">
    <property type="term" value="C:plasma membrane"/>
    <property type="evidence" value="ECO:0007669"/>
    <property type="project" value="TreeGrafter"/>
</dbReference>
<dbReference type="SUPFAM" id="SSF56601">
    <property type="entry name" value="beta-lactamase/transpeptidase-like"/>
    <property type="match status" value="1"/>
</dbReference>
<evidence type="ECO:0000256" key="5">
    <source>
        <dbReference type="ARBA" id="ARBA00023136"/>
    </source>
</evidence>
<sequence>MNKKRPNMNRRALLLFFIFSVLFFMLTYRFFVIQLTGQAEGQVLANYAEKKYGKTRILEGTRGSIYDRNGEPLAINTTAYKLVAVLDPSVTPENAETPSHVVDPESTAEQLANYIDMDEKDILARLQLASEGYFQVEFGNAGRNLSYETKEEIEKLNLPGIIFIRETKRAYPNGVFASHLIGFAQTSTEDEEEQLIGQIGLEKALNDYLEGKNGKIEYKSDRWGFILPNADAQITPPENGDTVYLTLDKKIQTFLENAMNEVNEAYEPEKMMGIVADAKTGAILAMSQRPTFDPNTREGIDDNWQNIVVETAFEPGSTMKVFTLAAAIEEGVFNPNETYMSGSFSVEGSKSIRDHNYSGWGEITFLEGIQKSSNVAVSYLVEKMGTDVFKNYLDLFQFGQPTEIGLANEASGTIQYQWERDKYATSYGQASSVTALQLVQAMTAITNDGKMMHPYLVEKIVDDEGNIVKNSDEQQVATPISAQTAEQVREILETVVTEEGATGNRFQIDGYQVGGKTGTAQIYEPGVGYLTGWDNYIFSFIGFAPVDDPQLIVYVMVQQPDLDEEIYEAGSVPVSMVFNSVMKKSLQYLNIEPDEEVVSANVNDMPDLSGESVENSVDLLNDMELEPVVIGNGSNVMSFYPEAGTSLLEGEKVMIVTDGTWTMPDLTGWSLRDVLKFSSVTGIQISYNGNGYVIAQSLETDAVISEENRLDIELEDPLDALKNEYENSSLPSDESDGG</sequence>
<dbReference type="Gene3D" id="2.20.70.70">
    <property type="match status" value="1"/>
</dbReference>
<dbReference type="Proteomes" id="UP001164718">
    <property type="component" value="Chromosome"/>
</dbReference>
<dbReference type="CDD" id="cd06575">
    <property type="entry name" value="PASTA_Pbp2x-like_2"/>
    <property type="match status" value="1"/>
</dbReference>
<dbReference type="PANTHER" id="PTHR30627">
    <property type="entry name" value="PEPTIDOGLYCAN D,D-TRANSPEPTIDASE"/>
    <property type="match status" value="1"/>
</dbReference>
<dbReference type="SUPFAM" id="SSF54184">
    <property type="entry name" value="Penicillin-binding protein 2x (pbp-2x), c-terminal domain"/>
    <property type="match status" value="2"/>
</dbReference>
<reference evidence="8" key="1">
    <citation type="submission" date="2022-09" db="EMBL/GenBank/DDBJ databases">
        <title>Complete Genomes of Fervidibacillus albus and Fervidibacillus halotolerans isolated from tidal flat sediments.</title>
        <authorList>
            <person name="Kwon K.K."/>
            <person name="Yang S.-H."/>
            <person name="Park M.J."/>
            <person name="Oh H.-M."/>
        </authorList>
    </citation>
    <scope>NUCLEOTIDE SEQUENCE</scope>
    <source>
        <strain evidence="8">MEBiC13591</strain>
    </source>
</reference>
<dbReference type="PANTHER" id="PTHR30627:SF26">
    <property type="entry name" value="PENICILLIN-BINDING PROTEIN 2B"/>
    <property type="match status" value="1"/>
</dbReference>
<dbReference type="GO" id="GO:0009002">
    <property type="term" value="F:serine-type D-Ala-D-Ala carboxypeptidase activity"/>
    <property type="evidence" value="ECO:0007669"/>
    <property type="project" value="UniProtKB-EC"/>
</dbReference>
<keyword evidence="5" id="KW-0472">Membrane</keyword>
<dbReference type="CDD" id="cd06576">
    <property type="entry name" value="PASTA_Pbp2x-like_1"/>
    <property type="match status" value="1"/>
</dbReference>
<dbReference type="KEGG" id="faf:OE104_04730"/>
<dbReference type="AlphaFoldDB" id="A0A9E8LVU0"/>
<dbReference type="SMART" id="SM00740">
    <property type="entry name" value="PASTA"/>
    <property type="match status" value="2"/>
</dbReference>
<protein>
    <recommendedName>
        <fullName evidence="4">serine-type D-Ala-D-Ala carboxypeptidase</fullName>
        <ecNumber evidence="4">3.4.16.4</ecNumber>
    </recommendedName>
</protein>
<organism evidence="8 9">
    <name type="scientific">Fervidibacillus albus</name>
    <dbReference type="NCBI Taxonomy" id="2980026"/>
    <lineage>
        <taxon>Bacteria</taxon>
        <taxon>Bacillati</taxon>
        <taxon>Bacillota</taxon>
        <taxon>Bacilli</taxon>
        <taxon>Bacillales</taxon>
        <taxon>Bacillaceae</taxon>
        <taxon>Fervidibacillus</taxon>
    </lineage>
</organism>
<feature type="domain" description="PASTA" evidence="7">
    <location>
        <begin position="659"/>
        <end position="716"/>
    </location>
</feature>
<evidence type="ECO:0000256" key="2">
    <source>
        <dbReference type="ARBA" id="ARBA00004752"/>
    </source>
</evidence>
<dbReference type="EC" id="3.4.16.4" evidence="4"/>
<dbReference type="SUPFAM" id="SSF56519">
    <property type="entry name" value="Penicillin binding protein dimerisation domain"/>
    <property type="match status" value="1"/>
</dbReference>
<evidence type="ECO:0000313" key="9">
    <source>
        <dbReference type="Proteomes" id="UP001164718"/>
    </source>
</evidence>
<comment type="subcellular location">
    <subcellularLocation>
        <location evidence="1">Membrane</location>
    </subcellularLocation>
</comment>
<evidence type="ECO:0000256" key="6">
    <source>
        <dbReference type="ARBA" id="ARBA00034000"/>
    </source>
</evidence>
<proteinExistence type="inferred from homology"/>
<dbReference type="PROSITE" id="PS51178">
    <property type="entry name" value="PASTA"/>
    <property type="match status" value="1"/>
</dbReference>
<dbReference type="GO" id="GO:0071555">
    <property type="term" value="P:cell wall organization"/>
    <property type="evidence" value="ECO:0007669"/>
    <property type="project" value="TreeGrafter"/>
</dbReference>
<dbReference type="Pfam" id="PF03793">
    <property type="entry name" value="PASTA"/>
    <property type="match status" value="2"/>
</dbReference>
<accession>A0A9E8LVU0</accession>
<dbReference type="InterPro" id="IPR001460">
    <property type="entry name" value="PCN-bd_Tpept"/>
</dbReference>